<gene>
    <name evidence="2" type="ORF">KAM644c_28430</name>
</gene>
<evidence type="ECO:0000313" key="3">
    <source>
        <dbReference type="Proteomes" id="UP001058353"/>
    </source>
</evidence>
<name>A0AAN2CE80_9ENTR</name>
<sequence>MPARSRQHGAFSAWLRIPPVILCLIMSTINLMATIYKTTLEADVSYNTRPHPPFDIHDK</sequence>
<keyword evidence="1" id="KW-0812">Transmembrane</keyword>
<accession>A0AAN2CE80</accession>
<evidence type="ECO:0000313" key="2">
    <source>
        <dbReference type="EMBL" id="BDO13777.1"/>
    </source>
</evidence>
<keyword evidence="1" id="KW-0472">Membrane</keyword>
<dbReference type="EMBL" id="AP026407">
    <property type="protein sequence ID" value="BDO13777.1"/>
    <property type="molecule type" value="Genomic_DNA"/>
</dbReference>
<dbReference type="Proteomes" id="UP001058353">
    <property type="component" value="Chromosome"/>
</dbReference>
<organism evidence="2 3">
    <name type="scientific">Klebsiella quasipneumoniae subsp. quasipneumoniae</name>
    <dbReference type="NCBI Taxonomy" id="1667327"/>
    <lineage>
        <taxon>Bacteria</taxon>
        <taxon>Pseudomonadati</taxon>
        <taxon>Pseudomonadota</taxon>
        <taxon>Gammaproteobacteria</taxon>
        <taxon>Enterobacterales</taxon>
        <taxon>Enterobacteriaceae</taxon>
        <taxon>Klebsiella/Raoultella group</taxon>
        <taxon>Klebsiella</taxon>
        <taxon>Klebsiella pneumoniae complex</taxon>
    </lineage>
</organism>
<proteinExistence type="predicted"/>
<feature type="transmembrane region" description="Helical" evidence="1">
    <location>
        <begin position="12"/>
        <end position="36"/>
    </location>
</feature>
<keyword evidence="1" id="KW-1133">Transmembrane helix</keyword>
<dbReference type="AlphaFoldDB" id="A0AAN2CE80"/>
<protein>
    <submittedName>
        <fullName evidence="2">Uncharacterized protein</fullName>
    </submittedName>
</protein>
<evidence type="ECO:0000256" key="1">
    <source>
        <dbReference type="SAM" id="Phobius"/>
    </source>
</evidence>
<reference evidence="2" key="1">
    <citation type="submission" date="2022-07" db="EMBL/GenBank/DDBJ databases">
        <title>Complete genome sequence of carbapenem-resistant Klebsiella spp. in Japan.</title>
        <authorList>
            <person name="Maehana S."/>
            <person name="Suzuki M."/>
            <person name="Kitasato H."/>
        </authorList>
    </citation>
    <scope>NUCLEOTIDE SEQUENCE</scope>
    <source>
        <strain evidence="2">KAM644</strain>
    </source>
</reference>